<dbReference type="InterPro" id="IPR035906">
    <property type="entry name" value="MetI-like_sf"/>
</dbReference>
<name>Q98QE2_MYCPU</name>
<dbReference type="GO" id="GO:0055085">
    <property type="term" value="P:transmembrane transport"/>
    <property type="evidence" value="ECO:0007669"/>
    <property type="project" value="InterPro"/>
</dbReference>
<keyword evidence="5 8" id="KW-0812">Transmembrane</keyword>
<feature type="transmembrane region" description="Helical" evidence="8">
    <location>
        <begin position="140"/>
        <end position="161"/>
    </location>
</feature>
<dbReference type="EMBL" id="AL445564">
    <property type="protein sequence ID" value="CAC13597.1"/>
    <property type="molecule type" value="Genomic_DNA"/>
</dbReference>
<reference evidence="10 11" key="1">
    <citation type="journal article" date="2001" name="Nucleic Acids Res.">
        <title>The complete genome sequence of the murine respiratory pathogen Mycoplasma pulmonis.</title>
        <authorList>
            <person name="Chambaud I."/>
            <person name="Heilig R."/>
            <person name="Ferris S."/>
            <person name="Barbe V."/>
            <person name="Samson D."/>
            <person name="Galisson F."/>
            <person name="Moszer I."/>
            <person name="Dybvig K."/>
            <person name="Wroblewski H."/>
            <person name="Viari A."/>
            <person name="Rocha E.P.C."/>
            <person name="Blanchard A."/>
        </authorList>
    </citation>
    <scope>NUCLEOTIDE SEQUENCE [LARGE SCALE GENOMIC DNA]</scope>
    <source>
        <strain evidence="10 11">UAB CTIP</strain>
    </source>
</reference>
<evidence type="ECO:0000313" key="10">
    <source>
        <dbReference type="EMBL" id="CAC13597.1"/>
    </source>
</evidence>
<comment type="subcellular location">
    <subcellularLocation>
        <location evidence="1">Cell membrane</location>
        <topology evidence="1">Multi-pass membrane protein</topology>
    </subcellularLocation>
</comment>
<evidence type="ECO:0000259" key="9">
    <source>
        <dbReference type="PROSITE" id="PS50928"/>
    </source>
</evidence>
<feature type="transmembrane region" description="Helical" evidence="8">
    <location>
        <begin position="64"/>
        <end position="89"/>
    </location>
</feature>
<organism evidence="11">
    <name type="scientific">Mycoplasmopsis pulmonis (strain UAB CTIP)</name>
    <name type="common">Mycoplasma pulmonis</name>
    <dbReference type="NCBI Taxonomy" id="272635"/>
    <lineage>
        <taxon>Bacteria</taxon>
        <taxon>Bacillati</taxon>
        <taxon>Mycoplasmatota</taxon>
        <taxon>Mycoplasmoidales</taxon>
        <taxon>Metamycoplasmataceae</taxon>
        <taxon>Mycoplasmopsis</taxon>
    </lineage>
</organism>
<dbReference type="CDD" id="cd06261">
    <property type="entry name" value="TM_PBP2"/>
    <property type="match status" value="1"/>
</dbReference>
<dbReference type="PANTHER" id="PTHR42929">
    <property type="entry name" value="INNER MEMBRANE ABC TRANSPORTER PERMEASE PROTEIN YDCU-RELATED-RELATED"/>
    <property type="match status" value="1"/>
</dbReference>
<dbReference type="InterPro" id="IPR000515">
    <property type="entry name" value="MetI-like"/>
</dbReference>
<keyword evidence="6 8" id="KW-1133">Transmembrane helix</keyword>
<evidence type="ECO:0000256" key="7">
    <source>
        <dbReference type="ARBA" id="ARBA00023136"/>
    </source>
</evidence>
<evidence type="ECO:0000256" key="6">
    <source>
        <dbReference type="ARBA" id="ARBA00022989"/>
    </source>
</evidence>
<feature type="transmembrane region" description="Helical" evidence="8">
    <location>
        <begin position="21"/>
        <end position="44"/>
    </location>
</feature>
<feature type="transmembrane region" description="Helical" evidence="8">
    <location>
        <begin position="248"/>
        <end position="271"/>
    </location>
</feature>
<dbReference type="GO" id="GO:0005886">
    <property type="term" value="C:plasma membrane"/>
    <property type="evidence" value="ECO:0007669"/>
    <property type="project" value="UniProtKB-SubCell"/>
</dbReference>
<evidence type="ECO:0000256" key="8">
    <source>
        <dbReference type="SAM" id="Phobius"/>
    </source>
</evidence>
<dbReference type="HOGENOM" id="CLU_016047_18_8_14"/>
<sequence>MISKLDKLKSALKSRPRLALLLPYIIIALLFIVLPFFILLVISLKPAAADFDNWKIVKDSSTWVIMWRSVWMGIVTALICLLLGFPYAFFVSTSKSKSFKFYAISLIISPLIIFTIAKALALRGMFTLLFDERKINSEWFMVLGMIYLNLPFMIIPLYSVFRDMNPNILEVSYDLGYNKFLTLIKVVLPYGIKAIFSGVGLVFLMAASSVIISDKLLSNGFQHQLIGNVINQHVNPSNPFDMARASTLVLITTIVLMSFYSLIYLVPMLVLKLKGINYD</sequence>
<dbReference type="Proteomes" id="UP000000528">
    <property type="component" value="Chromosome"/>
</dbReference>
<evidence type="ECO:0000256" key="3">
    <source>
        <dbReference type="ARBA" id="ARBA00022448"/>
    </source>
</evidence>
<protein>
    <submittedName>
        <fullName evidence="10">SPERMIDINE/PUTRESCINE ABC TRANSPORTER PERMEASE PROTEIN POTB</fullName>
    </submittedName>
</protein>
<evidence type="ECO:0000313" key="11">
    <source>
        <dbReference type="Proteomes" id="UP000000528"/>
    </source>
</evidence>
<proteinExistence type="inferred from homology"/>
<keyword evidence="11" id="KW-1185">Reference proteome</keyword>
<dbReference type="PANTHER" id="PTHR42929:SF1">
    <property type="entry name" value="INNER MEMBRANE ABC TRANSPORTER PERMEASE PROTEIN YDCU-RELATED"/>
    <property type="match status" value="1"/>
</dbReference>
<dbReference type="Gene3D" id="1.10.3720.10">
    <property type="entry name" value="MetI-like"/>
    <property type="match status" value="1"/>
</dbReference>
<evidence type="ECO:0000256" key="4">
    <source>
        <dbReference type="ARBA" id="ARBA00022475"/>
    </source>
</evidence>
<keyword evidence="7 8" id="KW-0472">Membrane</keyword>
<evidence type="ECO:0000256" key="2">
    <source>
        <dbReference type="ARBA" id="ARBA00007069"/>
    </source>
</evidence>
<feature type="domain" description="ABC transmembrane type-1" evidence="9">
    <location>
        <begin position="66"/>
        <end position="261"/>
    </location>
</feature>
<dbReference type="SUPFAM" id="SSF161098">
    <property type="entry name" value="MetI-like"/>
    <property type="match status" value="1"/>
</dbReference>
<dbReference type="eggNOG" id="COG1176">
    <property type="taxonomic scope" value="Bacteria"/>
</dbReference>
<dbReference type="KEGG" id="mpu:MYPU_4240"/>
<dbReference type="AlphaFoldDB" id="Q98QE2"/>
<keyword evidence="4" id="KW-1003">Cell membrane</keyword>
<accession>Q98QE2</accession>
<evidence type="ECO:0000256" key="1">
    <source>
        <dbReference type="ARBA" id="ARBA00004651"/>
    </source>
</evidence>
<dbReference type="RefSeq" id="WP_010925225.1">
    <property type="nucleotide sequence ID" value="NC_002771.1"/>
</dbReference>
<keyword evidence="3" id="KW-0813">Transport</keyword>
<evidence type="ECO:0000256" key="5">
    <source>
        <dbReference type="ARBA" id="ARBA00022692"/>
    </source>
</evidence>
<gene>
    <name evidence="10" type="ordered locus">MYPU_4240</name>
</gene>
<dbReference type="STRING" id="272635.gene:17577024"/>
<comment type="similarity">
    <text evidence="2">Belongs to the binding-protein-dependent transport system permease family. CysTW subfamily.</text>
</comment>
<feature type="transmembrane region" description="Helical" evidence="8">
    <location>
        <begin position="182"/>
        <end position="212"/>
    </location>
</feature>
<dbReference type="PIR" id="H90564">
    <property type="entry name" value="H90564"/>
</dbReference>
<dbReference type="BioCyc" id="MPUL272635:G1GT6-429-MONOMER"/>
<dbReference type="PROSITE" id="PS50928">
    <property type="entry name" value="ABC_TM1"/>
    <property type="match status" value="1"/>
</dbReference>
<feature type="transmembrane region" description="Helical" evidence="8">
    <location>
        <begin position="101"/>
        <end position="120"/>
    </location>
</feature>